<dbReference type="Proteomes" id="UP000297739">
    <property type="component" value="Unassembled WGS sequence"/>
</dbReference>
<protein>
    <submittedName>
        <fullName evidence="1">DUF2851 family protein</fullName>
    </submittedName>
</protein>
<organism evidence="1 2">
    <name type="scientific">Hymenobacter elongatus</name>
    <dbReference type="NCBI Taxonomy" id="877208"/>
    <lineage>
        <taxon>Bacteria</taxon>
        <taxon>Pseudomonadati</taxon>
        <taxon>Bacteroidota</taxon>
        <taxon>Cytophagia</taxon>
        <taxon>Cytophagales</taxon>
        <taxon>Hymenobacteraceae</taxon>
        <taxon>Hymenobacter</taxon>
    </lineage>
</organism>
<dbReference type="OrthoDB" id="1005072at2"/>
<dbReference type="AlphaFoldDB" id="A0A4Z0PT82"/>
<reference evidence="1 2" key="1">
    <citation type="submission" date="2019-04" db="EMBL/GenBank/DDBJ databases">
        <authorList>
            <person name="Feng G."/>
            <person name="Zhang J."/>
            <person name="Zhu H."/>
        </authorList>
    </citation>
    <scope>NUCLEOTIDE SEQUENCE [LARGE SCALE GENOMIC DNA]</scope>
    <source>
        <strain evidence="1 2">JCM 17223</strain>
    </source>
</reference>
<dbReference type="InterPro" id="IPR021272">
    <property type="entry name" value="DUF2851"/>
</dbReference>
<name>A0A4Z0PT82_9BACT</name>
<dbReference type="Pfam" id="PF11013">
    <property type="entry name" value="DUF2851"/>
    <property type="match status" value="1"/>
</dbReference>
<keyword evidence="2" id="KW-1185">Reference proteome</keyword>
<sequence>MPACKMPRLHAHQIRHDALIVACPTVSYESAMKEEFLHYVWQHQYFDKNDLRTETGELITVLKPGHRNADAGPDFLNARLQIGEVEWNGAVEIHLRASDWLRHQHQTDKKYDQVILHVVYTADQAIQRTNGSGIPTLALAPRIALSLVNSYRNLVELPAASATLPCAALLSQVPVITRTMMVERALLERVEQKADAMTAVHAQLGDDWEATAYHALAAGFGFKKNSEPLARLAKALPLAVVRRHRHEVRPLEALVFGQAGFLAETEATATDDYIQELRREYEFLRHKYQLAATALPAHEWNFLRLRPANFPTVRLAQLAAVLHARPVLFNALLTAGSVQVLEQFFAAPVSDYWRQHYQPGRPGKVPALGRGSVHLLIANVVVPLRVAYARYVGQPELIESAVALLEQLPAEHNYLTDQYEAVGFAHRSAADSQGLLSLSRAYCQPRHCVRCAIGSRILQQNLVVR</sequence>
<gene>
    <name evidence="1" type="ORF">E5J99_00500</name>
</gene>
<accession>A0A4Z0PT82</accession>
<proteinExistence type="predicted"/>
<comment type="caution">
    <text evidence="1">The sequence shown here is derived from an EMBL/GenBank/DDBJ whole genome shotgun (WGS) entry which is preliminary data.</text>
</comment>
<evidence type="ECO:0000313" key="2">
    <source>
        <dbReference type="Proteomes" id="UP000297739"/>
    </source>
</evidence>
<dbReference type="EMBL" id="SRLD01000001">
    <property type="protein sequence ID" value="TGE20083.1"/>
    <property type="molecule type" value="Genomic_DNA"/>
</dbReference>
<evidence type="ECO:0000313" key="1">
    <source>
        <dbReference type="EMBL" id="TGE20083.1"/>
    </source>
</evidence>